<name>A0AA37VF41_9BACT</name>
<dbReference type="EMBL" id="BRXS01000004">
    <property type="protein sequence ID" value="GLC26234.1"/>
    <property type="molecule type" value="Genomic_DNA"/>
</dbReference>
<dbReference type="AlphaFoldDB" id="A0AA37VF41"/>
<evidence type="ECO:0000313" key="1">
    <source>
        <dbReference type="EMBL" id="GLC26234.1"/>
    </source>
</evidence>
<evidence type="ECO:0000313" key="2">
    <source>
        <dbReference type="Proteomes" id="UP001161325"/>
    </source>
</evidence>
<proteinExistence type="predicted"/>
<reference evidence="1" key="1">
    <citation type="submission" date="2022-08" db="EMBL/GenBank/DDBJ databases">
        <title>Draft genome sequencing of Roseisolibacter agri AW1220.</title>
        <authorList>
            <person name="Tobiishi Y."/>
            <person name="Tonouchi A."/>
        </authorList>
    </citation>
    <scope>NUCLEOTIDE SEQUENCE</scope>
    <source>
        <strain evidence="1">AW1220</strain>
    </source>
</reference>
<sequence length="102" mass="11543">MHLVQLLIPVRDDAGRPFPASHYAELRTTLTGTFGGLTAYTRAPAEGVWAPDGEPPARDDVVVYEVMVDALDADWWRTLRATLEERFAQDELVIRAHEIRRL</sequence>
<protein>
    <submittedName>
        <fullName evidence="1">Uncharacterized protein</fullName>
    </submittedName>
</protein>
<dbReference type="Proteomes" id="UP001161325">
    <property type="component" value="Unassembled WGS sequence"/>
</dbReference>
<keyword evidence="2" id="KW-1185">Reference proteome</keyword>
<dbReference type="RefSeq" id="WP_284350692.1">
    <property type="nucleotide sequence ID" value="NZ_BRXS01000004.1"/>
</dbReference>
<accession>A0AA37VF41</accession>
<comment type="caution">
    <text evidence="1">The sequence shown here is derived from an EMBL/GenBank/DDBJ whole genome shotgun (WGS) entry which is preliminary data.</text>
</comment>
<gene>
    <name evidence="1" type="ORF">rosag_27470</name>
</gene>
<organism evidence="1 2">
    <name type="scientific">Roseisolibacter agri</name>
    <dbReference type="NCBI Taxonomy" id="2014610"/>
    <lineage>
        <taxon>Bacteria</taxon>
        <taxon>Pseudomonadati</taxon>
        <taxon>Gemmatimonadota</taxon>
        <taxon>Gemmatimonadia</taxon>
        <taxon>Gemmatimonadales</taxon>
        <taxon>Gemmatimonadaceae</taxon>
        <taxon>Roseisolibacter</taxon>
    </lineage>
</organism>